<dbReference type="InterPro" id="IPR036921">
    <property type="entry name" value="PurM-like_N_sf"/>
</dbReference>
<organism evidence="2 3">
    <name type="scientific">Clostridium rhizosphaerae</name>
    <dbReference type="NCBI Taxonomy" id="2803861"/>
    <lineage>
        <taxon>Bacteria</taxon>
        <taxon>Bacillati</taxon>
        <taxon>Bacillota</taxon>
        <taxon>Clostridia</taxon>
        <taxon>Eubacteriales</taxon>
        <taxon>Clostridiaceae</taxon>
        <taxon>Clostridium</taxon>
    </lineage>
</organism>
<gene>
    <name evidence="2" type="ORF">JK636_06775</name>
</gene>
<dbReference type="Gene3D" id="3.30.1330.10">
    <property type="entry name" value="PurM-like, N-terminal domain"/>
    <property type="match status" value="1"/>
</dbReference>
<sequence>MEVRKIRDLSLITLDEKMTMVIACDSCGSVGIKDGDILKVPPFYVGKLISRVALLEVICAGAEIITLTDTVCNEMNTTGEEIIKGIKHELSLAGIKDVVLTGSTEENFSTVSTGLGITVIGIAENNKLKVKNVKNEAVCISIGIPKVGDEINLEEDSEIVDYSSIYKLLNNNLVYEIVPVGSKGIAYECKQLAESNRLKLYFEEQFKVDINKSSGPSTSIITAVDSNGVKNILESIPNSNIIAHLKKN</sequence>
<name>A0ABS1T7Y5_9CLOT</name>
<protein>
    <submittedName>
        <fullName evidence="2">Alpha-ribazole-5-phosphate synthase</fullName>
    </submittedName>
</protein>
<dbReference type="InterPro" id="IPR016188">
    <property type="entry name" value="PurM-like_N"/>
</dbReference>
<proteinExistence type="predicted"/>
<dbReference type="Proteomes" id="UP000632377">
    <property type="component" value="Unassembled WGS sequence"/>
</dbReference>
<evidence type="ECO:0000259" key="1">
    <source>
        <dbReference type="Pfam" id="PF00586"/>
    </source>
</evidence>
<feature type="domain" description="PurM-like N-terminal" evidence="1">
    <location>
        <begin position="10"/>
        <end position="122"/>
    </location>
</feature>
<dbReference type="EMBL" id="JAESWC010000002">
    <property type="protein sequence ID" value="MBL4935461.1"/>
    <property type="molecule type" value="Genomic_DNA"/>
</dbReference>
<reference evidence="2 3" key="1">
    <citation type="submission" date="2021-01" db="EMBL/GenBank/DDBJ databases">
        <title>Genome public.</title>
        <authorList>
            <person name="Liu C."/>
            <person name="Sun Q."/>
        </authorList>
    </citation>
    <scope>NUCLEOTIDE SEQUENCE [LARGE SCALE GENOMIC DNA]</scope>
    <source>
        <strain evidence="2 3">YIM B02515</strain>
    </source>
</reference>
<evidence type="ECO:0000313" key="3">
    <source>
        <dbReference type="Proteomes" id="UP000632377"/>
    </source>
</evidence>
<evidence type="ECO:0000313" key="2">
    <source>
        <dbReference type="EMBL" id="MBL4935461.1"/>
    </source>
</evidence>
<keyword evidence="3" id="KW-1185">Reference proteome</keyword>
<comment type="caution">
    <text evidence="2">The sequence shown here is derived from an EMBL/GenBank/DDBJ whole genome shotgun (WGS) entry which is preliminary data.</text>
</comment>
<dbReference type="RefSeq" id="WP_202748070.1">
    <property type="nucleotide sequence ID" value="NZ_JAESWC010000002.1"/>
</dbReference>
<dbReference type="Pfam" id="PF00586">
    <property type="entry name" value="AIRS"/>
    <property type="match status" value="1"/>
</dbReference>
<accession>A0ABS1T7Y5</accession>